<dbReference type="InterPro" id="IPR003439">
    <property type="entry name" value="ABC_transporter-like_ATP-bd"/>
</dbReference>
<dbReference type="InterPro" id="IPR050319">
    <property type="entry name" value="ABC_transp_ATP-bind"/>
</dbReference>
<dbReference type="InterPro" id="IPR017871">
    <property type="entry name" value="ABC_transporter-like_CS"/>
</dbReference>
<dbReference type="FunFam" id="3.40.50.300:FF:000016">
    <property type="entry name" value="Oligopeptide ABC transporter ATP-binding component"/>
    <property type="match status" value="1"/>
</dbReference>
<dbReference type="SMART" id="SM00382">
    <property type="entry name" value="AAA"/>
    <property type="match status" value="1"/>
</dbReference>
<dbReference type="NCBIfam" id="TIGR01727">
    <property type="entry name" value="oligo_HPY"/>
    <property type="match status" value="1"/>
</dbReference>
<dbReference type="GO" id="GO:0055085">
    <property type="term" value="P:transmembrane transport"/>
    <property type="evidence" value="ECO:0007669"/>
    <property type="project" value="UniProtKB-ARBA"/>
</dbReference>
<dbReference type="GeneID" id="93210506"/>
<keyword evidence="4 6" id="KW-0067">ATP-binding</keyword>
<evidence type="ECO:0000313" key="7">
    <source>
        <dbReference type="Proteomes" id="UP000005947"/>
    </source>
</evidence>
<protein>
    <submittedName>
        <fullName evidence="6">ABC transporter, ATP-binding protein</fullName>
    </submittedName>
</protein>
<feature type="domain" description="ABC transporter" evidence="5">
    <location>
        <begin position="38"/>
        <end position="291"/>
    </location>
</feature>
<evidence type="ECO:0000256" key="2">
    <source>
        <dbReference type="ARBA" id="ARBA00022448"/>
    </source>
</evidence>
<sequence>MKEHMQGSDAQESPTPLTLADIESNVSSEHKFTGKPLLHVEHLSKLFPVSSGALFGKMKKRYVHAVNDISFDIYPGETFGLVGESGCGKSTTGRCIMRLIQPSSGVVEFEGKDIVKMNKKELKHMRRNMQYIFQDPYASLNPRLTIGEIVSEPLVIHNVMPDREERIDYVRKLLDVVGLNPEHINRYPHEFSGGQRQRVGIARAFALKPKLIICDEPVSALDVSIQAQVLNLLSDLQKEYKTAYLFIAHDLSVVQHISDRIAVMYLGNMMEFSDWKSLYAEPNHPYTQSLLSAVPIPDPDIQHNRKRIILAGDPPSPINPPSGCRFHTRCPIAKDICAKEPMPQLKEVAPGHFCACHFAETNPIKEDSIKL</sequence>
<dbReference type="CDD" id="cd03257">
    <property type="entry name" value="ABC_NikE_OppD_transporters"/>
    <property type="match status" value="1"/>
</dbReference>
<dbReference type="InterPro" id="IPR013563">
    <property type="entry name" value="Oligopep_ABC_C"/>
</dbReference>
<evidence type="ECO:0000259" key="5">
    <source>
        <dbReference type="PROSITE" id="PS50893"/>
    </source>
</evidence>
<dbReference type="SUPFAM" id="SSF52540">
    <property type="entry name" value="P-loop containing nucleoside triphosphate hydrolases"/>
    <property type="match status" value="1"/>
</dbReference>
<dbReference type="Pfam" id="PF00005">
    <property type="entry name" value="ABC_tran"/>
    <property type="match status" value="1"/>
</dbReference>
<dbReference type="PANTHER" id="PTHR43776:SF7">
    <property type="entry name" value="D,D-DIPEPTIDE TRANSPORT ATP-BINDING PROTEIN DDPF-RELATED"/>
    <property type="match status" value="1"/>
</dbReference>
<evidence type="ECO:0000256" key="3">
    <source>
        <dbReference type="ARBA" id="ARBA00022741"/>
    </source>
</evidence>
<dbReference type="PROSITE" id="PS00211">
    <property type="entry name" value="ABC_TRANSPORTER_1"/>
    <property type="match status" value="1"/>
</dbReference>
<accession>F1T6B6</accession>
<reference evidence="6 7" key="1">
    <citation type="submission" date="2011-02" db="EMBL/GenBank/DDBJ databases">
        <authorList>
            <person name="Muzny D."/>
            <person name="Qin X."/>
            <person name="Buhay C."/>
            <person name="Dugan-Rocha S."/>
            <person name="Ding Y."/>
            <person name="Chen G."/>
            <person name="Hawes A."/>
            <person name="Holder M."/>
            <person name="Jhangiani S."/>
            <person name="Johnson A."/>
            <person name="Khan Z."/>
            <person name="Li Z."/>
            <person name="Liu W."/>
            <person name="Liu X."/>
            <person name="Perez L."/>
            <person name="Shen H."/>
            <person name="Wang Q."/>
            <person name="Watt J."/>
            <person name="Xi L."/>
            <person name="Xin Y."/>
            <person name="Zhou J."/>
            <person name="Deng J."/>
            <person name="Jiang H."/>
            <person name="Liu Y."/>
            <person name="Qu J."/>
            <person name="Song X.-Z."/>
            <person name="Zhang L."/>
            <person name="Villasana D."/>
            <person name="Johnson A."/>
            <person name="Liu J."/>
            <person name="Liyanage D."/>
            <person name="Lorensuhewa L."/>
            <person name="Robinson T."/>
            <person name="Song A."/>
            <person name="Song B.-B."/>
            <person name="Dinh H."/>
            <person name="Thornton R."/>
            <person name="Coyle M."/>
            <person name="Francisco L."/>
            <person name="Jackson L."/>
            <person name="Javaid M."/>
            <person name="Korchina V."/>
            <person name="Kovar C."/>
            <person name="Mata R."/>
            <person name="Mathew T."/>
            <person name="Ngo R."/>
            <person name="Nguyen L."/>
            <person name="Nguyen N."/>
            <person name="Okwuonu G."/>
            <person name="Ongeri F."/>
            <person name="Pham C."/>
            <person name="Simmons D."/>
            <person name="Wilczek-Boney K."/>
            <person name="Hale W."/>
            <person name="Jakkamsetti A."/>
            <person name="Pham P."/>
            <person name="Ruth R."/>
            <person name="San Lucas F."/>
            <person name="Warren J."/>
            <person name="Zhang J."/>
            <person name="Zhao Z."/>
            <person name="Zhou C."/>
            <person name="Zhu D."/>
            <person name="Lee S."/>
            <person name="Bess C."/>
            <person name="Blankenburg K."/>
            <person name="Forbes L."/>
            <person name="Fu Q."/>
            <person name="Gubbala S."/>
            <person name="Hirani K."/>
            <person name="Jayaseelan J.C."/>
            <person name="Lara F."/>
            <person name="Munidasa M."/>
            <person name="Palculict T."/>
            <person name="Patil S."/>
            <person name="Pu L.-L."/>
            <person name="Saada N."/>
            <person name="Tang L."/>
            <person name="Weissenberger G."/>
            <person name="Zhu Y."/>
            <person name="Hemphill L."/>
            <person name="Shang Y."/>
            <person name="Youmans B."/>
            <person name="Ayvaz T."/>
            <person name="Ross M."/>
            <person name="Santibanez J."/>
            <person name="Aqrawi P."/>
            <person name="Gross S."/>
            <person name="Joshi V."/>
            <person name="Fowler G."/>
            <person name="Nazareth L."/>
            <person name="Reid J."/>
            <person name="Worley K."/>
            <person name="Petrosino J."/>
            <person name="Highlander S."/>
            <person name="Gibbs R."/>
        </authorList>
    </citation>
    <scope>NUCLEOTIDE SEQUENCE [LARGE SCALE GENOMIC DNA]</scope>
    <source>
        <strain evidence="6 7">DSM 15829</strain>
    </source>
</reference>
<evidence type="ECO:0000256" key="1">
    <source>
        <dbReference type="ARBA" id="ARBA00005417"/>
    </source>
</evidence>
<proteinExistence type="inferred from homology"/>
<organism evidence="6 7">
    <name type="scientific">Fannyhessea vaginae DSM 15829</name>
    <dbReference type="NCBI Taxonomy" id="525256"/>
    <lineage>
        <taxon>Bacteria</taxon>
        <taxon>Bacillati</taxon>
        <taxon>Actinomycetota</taxon>
        <taxon>Coriobacteriia</taxon>
        <taxon>Coriobacteriales</taxon>
        <taxon>Atopobiaceae</taxon>
        <taxon>Fannyhessea</taxon>
    </lineage>
</organism>
<dbReference type="EMBL" id="ACGK02000002">
    <property type="protein sequence ID" value="EGF23021.1"/>
    <property type="molecule type" value="Genomic_DNA"/>
</dbReference>
<comment type="similarity">
    <text evidence="1">Belongs to the ABC transporter superfamily.</text>
</comment>
<dbReference type="InterPro" id="IPR003593">
    <property type="entry name" value="AAA+_ATPase"/>
</dbReference>
<dbReference type="AlphaFoldDB" id="F1T6B6"/>
<keyword evidence="3" id="KW-0547">Nucleotide-binding</keyword>
<evidence type="ECO:0000256" key="4">
    <source>
        <dbReference type="ARBA" id="ARBA00022840"/>
    </source>
</evidence>
<dbReference type="GO" id="GO:0005524">
    <property type="term" value="F:ATP binding"/>
    <property type="evidence" value="ECO:0007669"/>
    <property type="project" value="UniProtKB-KW"/>
</dbReference>
<comment type="caution">
    <text evidence="6">The sequence shown here is derived from an EMBL/GenBank/DDBJ whole genome shotgun (WGS) entry which is preliminary data.</text>
</comment>
<dbReference type="Gene3D" id="3.40.50.300">
    <property type="entry name" value="P-loop containing nucleotide triphosphate hydrolases"/>
    <property type="match status" value="1"/>
</dbReference>
<dbReference type="InterPro" id="IPR027417">
    <property type="entry name" value="P-loop_NTPase"/>
</dbReference>
<dbReference type="RefSeq" id="WP_006303220.1">
    <property type="nucleotide sequence ID" value="NZ_ACGK02000002.1"/>
</dbReference>
<dbReference type="PANTHER" id="PTHR43776">
    <property type="entry name" value="TRANSPORT ATP-BINDING PROTEIN"/>
    <property type="match status" value="1"/>
</dbReference>
<dbReference type="GO" id="GO:0016887">
    <property type="term" value="F:ATP hydrolysis activity"/>
    <property type="evidence" value="ECO:0007669"/>
    <property type="project" value="InterPro"/>
</dbReference>
<dbReference type="GO" id="GO:0015833">
    <property type="term" value="P:peptide transport"/>
    <property type="evidence" value="ECO:0007669"/>
    <property type="project" value="InterPro"/>
</dbReference>
<dbReference type="eggNOG" id="COG4608">
    <property type="taxonomic scope" value="Bacteria"/>
</dbReference>
<keyword evidence="2" id="KW-0813">Transport</keyword>
<dbReference type="Pfam" id="PF08352">
    <property type="entry name" value="oligo_HPY"/>
    <property type="match status" value="1"/>
</dbReference>
<dbReference type="PROSITE" id="PS50893">
    <property type="entry name" value="ABC_TRANSPORTER_2"/>
    <property type="match status" value="1"/>
</dbReference>
<gene>
    <name evidence="6" type="ORF">HMPREF0091_11016</name>
</gene>
<evidence type="ECO:0000313" key="6">
    <source>
        <dbReference type="EMBL" id="EGF23021.1"/>
    </source>
</evidence>
<keyword evidence="7" id="KW-1185">Reference proteome</keyword>
<dbReference type="Proteomes" id="UP000005947">
    <property type="component" value="Unassembled WGS sequence"/>
</dbReference>
<dbReference type="OrthoDB" id="3171550at2"/>
<name>F1T6B6_9ACTN</name>